<keyword evidence="1" id="KW-0732">Signal</keyword>
<dbReference type="InterPro" id="IPR032253">
    <property type="entry name" value="Esp1/Esp22"/>
</dbReference>
<keyword evidence="3" id="KW-1185">Reference proteome</keyword>
<dbReference type="Ensembl" id="ENSMSIT00000000142.1">
    <property type="protein sequence ID" value="ENSMSIP00000000103.1"/>
    <property type="gene ID" value="ENSMSIG00000000127.1"/>
</dbReference>
<feature type="chain" id="PRO_5034563166" evidence="1">
    <location>
        <begin position="21"/>
        <end position="104"/>
    </location>
</feature>
<evidence type="ECO:0000313" key="2">
    <source>
        <dbReference type="Ensembl" id="ENSMSIP00000000103.1"/>
    </source>
</evidence>
<reference evidence="2" key="2">
    <citation type="submission" date="2025-09" db="UniProtKB">
        <authorList>
            <consortium name="Ensembl"/>
        </authorList>
    </citation>
    <scope>IDENTIFICATION</scope>
</reference>
<organism evidence="2 3">
    <name type="scientific">Mus spicilegus</name>
    <name type="common">Mound-building mouse</name>
    <dbReference type="NCBI Taxonomy" id="10103"/>
    <lineage>
        <taxon>Eukaryota</taxon>
        <taxon>Metazoa</taxon>
        <taxon>Chordata</taxon>
        <taxon>Craniata</taxon>
        <taxon>Vertebrata</taxon>
        <taxon>Euteleostomi</taxon>
        <taxon>Mammalia</taxon>
        <taxon>Eutheria</taxon>
        <taxon>Euarchontoglires</taxon>
        <taxon>Glires</taxon>
        <taxon>Rodentia</taxon>
        <taxon>Myomorpha</taxon>
        <taxon>Muroidea</taxon>
        <taxon>Muridae</taxon>
        <taxon>Murinae</taxon>
        <taxon>Mus</taxon>
        <taxon>Mus</taxon>
    </lineage>
</organism>
<evidence type="ECO:0000256" key="1">
    <source>
        <dbReference type="SAM" id="SignalP"/>
    </source>
</evidence>
<dbReference type="Pfam" id="PF16590">
    <property type="entry name" value="ESP"/>
    <property type="match status" value="1"/>
</dbReference>
<sequence>MISFPVLLLLINLMLQSVLTEERVSLKLKDPTISADHKTNIKAVLGKIIYQNIRNYLEDVKQILHGSKLDPILFKILHFLLCPSLLFLSRASNLGAIGQRKPEE</sequence>
<dbReference type="AlphaFoldDB" id="A0A8C6G4I0"/>
<name>A0A8C6G4I0_MUSSI</name>
<protein>
    <submittedName>
        <fullName evidence="2">Uncharacterized protein</fullName>
    </submittedName>
</protein>
<dbReference type="GO" id="GO:0005615">
    <property type="term" value="C:extracellular space"/>
    <property type="evidence" value="ECO:0007669"/>
    <property type="project" value="InterPro"/>
</dbReference>
<proteinExistence type="predicted"/>
<dbReference type="GO" id="GO:0005186">
    <property type="term" value="F:pheromone activity"/>
    <property type="evidence" value="ECO:0007669"/>
    <property type="project" value="InterPro"/>
</dbReference>
<evidence type="ECO:0000313" key="3">
    <source>
        <dbReference type="Proteomes" id="UP000694415"/>
    </source>
</evidence>
<accession>A0A8C6G4I0</accession>
<dbReference type="Proteomes" id="UP000694415">
    <property type="component" value="Unplaced"/>
</dbReference>
<reference evidence="2" key="1">
    <citation type="submission" date="2025-08" db="UniProtKB">
        <authorList>
            <consortium name="Ensembl"/>
        </authorList>
    </citation>
    <scope>IDENTIFICATION</scope>
</reference>
<dbReference type="CDD" id="cd14250">
    <property type="entry name" value="ESP36_like"/>
    <property type="match status" value="1"/>
</dbReference>
<feature type="signal peptide" evidence="1">
    <location>
        <begin position="1"/>
        <end position="20"/>
    </location>
</feature>